<dbReference type="InterPro" id="IPR011118">
    <property type="entry name" value="Tannase/feruloyl_esterase"/>
</dbReference>
<proteinExistence type="inferred from homology"/>
<comment type="similarity">
    <text evidence="1">Belongs to the tannase family.</text>
</comment>
<keyword evidence="6" id="KW-0106">Calcium</keyword>
<dbReference type="PANTHER" id="PTHR33938">
    <property type="entry name" value="FERULOYL ESTERASE B-RELATED"/>
    <property type="match status" value="1"/>
</dbReference>
<dbReference type="PANTHER" id="PTHR33938:SF15">
    <property type="entry name" value="FERULOYL ESTERASE B-RELATED"/>
    <property type="match status" value="1"/>
</dbReference>
<dbReference type="Pfam" id="PF07519">
    <property type="entry name" value="Tannase"/>
    <property type="match status" value="1"/>
</dbReference>
<sequence length="583" mass="63147">MRRAVTIVNYISRRYLTTFASLLLIAVSGLWNPLPAALAAIQPIAAPAMTIVKPVIDCADLANVDLSAIGGAGSKIMSVREVVKGDIFCEVKGLLKPTINFTVLLPINSWSQRYLQVGCGGLCGRVLLQLDGAAGCRPLETSGFVIAATDMGHVTGEANFGNNPQKRRDFAYRSVHLTSVATKQLITTYYGRAAAYSYFSGCSDGGREALVEAQRYPHDFNGIIAGAPVNNFQVHKALDHGWEAVSNTDASGNAIITAQLLPLIHQAVLQQCDAQDGQKDGLIADPQSCHFDPSVLSCADLSADNIAGEDCLSELQISVLRKIYGGPRDSVTGQRLTAGGPLPGSELGWAGLFVPRKTGDLNYSQGVALSTLKYLNYEKNPPASFTLKDLKFNQQTLAELIKLHPLYDSSNSSLQAFYAAGGKLILWHGWADPSITPLNTLAYHLAIGQTMGTVERDKFERLYMLPGVYHCSTGPGPSQIDFLTPMLEWVEQGKAPDALVSYQTVPGQKSKIVTKALQGDMRLEYVAEGAPSRPVFPYPDYAVYSGRGDEGQAASYLRKRLATVPTRYPWLGDKMFTPYQVMN</sequence>
<keyword evidence="5 8" id="KW-0378">Hydrolase</keyword>
<keyword evidence="7" id="KW-1015">Disulfide bond</keyword>
<evidence type="ECO:0000256" key="7">
    <source>
        <dbReference type="ARBA" id="ARBA00023157"/>
    </source>
</evidence>
<evidence type="ECO:0000256" key="4">
    <source>
        <dbReference type="ARBA" id="ARBA00022729"/>
    </source>
</evidence>
<keyword evidence="2" id="KW-0719">Serine esterase</keyword>
<dbReference type="RefSeq" id="WP_202799597.1">
    <property type="nucleotide sequence ID" value="NZ_CP165628.1"/>
</dbReference>
<evidence type="ECO:0000256" key="6">
    <source>
        <dbReference type="ARBA" id="ARBA00022837"/>
    </source>
</evidence>
<reference evidence="8" key="1">
    <citation type="submission" date="2024-07" db="EMBL/GenBank/DDBJ databases">
        <authorList>
            <person name="Biller S.J."/>
        </authorList>
    </citation>
    <scope>NUCLEOTIDE SEQUENCE</scope>
    <source>
        <strain evidence="8">WC2420</strain>
    </source>
</reference>
<dbReference type="EMBL" id="CP165628">
    <property type="protein sequence ID" value="XDU71462.1"/>
    <property type="molecule type" value="Genomic_DNA"/>
</dbReference>
<dbReference type="InterPro" id="IPR029058">
    <property type="entry name" value="AB_hydrolase_fold"/>
</dbReference>
<evidence type="ECO:0000256" key="2">
    <source>
        <dbReference type="ARBA" id="ARBA00022487"/>
    </source>
</evidence>
<keyword evidence="4" id="KW-0732">Signal</keyword>
<dbReference type="GO" id="GO:0046872">
    <property type="term" value="F:metal ion binding"/>
    <property type="evidence" value="ECO:0007669"/>
    <property type="project" value="UniProtKB-KW"/>
</dbReference>
<gene>
    <name evidence="8" type="ORF">AB3G37_18205</name>
</gene>
<evidence type="ECO:0000256" key="5">
    <source>
        <dbReference type="ARBA" id="ARBA00022801"/>
    </source>
</evidence>
<protein>
    <submittedName>
        <fullName evidence="8">Tannase/feruloyl esterase family alpha/beta hydrolase</fullName>
    </submittedName>
</protein>
<evidence type="ECO:0000256" key="3">
    <source>
        <dbReference type="ARBA" id="ARBA00022723"/>
    </source>
</evidence>
<evidence type="ECO:0000256" key="1">
    <source>
        <dbReference type="ARBA" id="ARBA00006249"/>
    </source>
</evidence>
<organism evidence="8">
    <name type="scientific">Rouxiella sp. WC2420</name>
    <dbReference type="NCBI Taxonomy" id="3234145"/>
    <lineage>
        <taxon>Bacteria</taxon>
        <taxon>Pseudomonadati</taxon>
        <taxon>Pseudomonadota</taxon>
        <taxon>Gammaproteobacteria</taxon>
        <taxon>Enterobacterales</taxon>
        <taxon>Yersiniaceae</taxon>
        <taxon>Rouxiella</taxon>
    </lineage>
</organism>
<name>A0AB39VMS7_9GAMM</name>
<dbReference type="SUPFAM" id="SSF53474">
    <property type="entry name" value="alpha/beta-Hydrolases"/>
    <property type="match status" value="1"/>
</dbReference>
<evidence type="ECO:0000313" key="8">
    <source>
        <dbReference type="EMBL" id="XDU71462.1"/>
    </source>
</evidence>
<accession>A0AB39VMS7</accession>
<keyword evidence="3" id="KW-0479">Metal-binding</keyword>
<dbReference type="AlphaFoldDB" id="A0AB39VMS7"/>
<dbReference type="GO" id="GO:0052689">
    <property type="term" value="F:carboxylic ester hydrolase activity"/>
    <property type="evidence" value="ECO:0007669"/>
    <property type="project" value="UniProtKB-KW"/>
</dbReference>